<dbReference type="CDD" id="cd06222">
    <property type="entry name" value="RNase_H_like"/>
    <property type="match status" value="1"/>
</dbReference>
<dbReference type="PANTHER" id="PTHR47074:SF61">
    <property type="entry name" value="RNASE H TYPE-1 DOMAIN-CONTAINING PROTEIN"/>
    <property type="match status" value="1"/>
</dbReference>
<dbReference type="InterPro" id="IPR044730">
    <property type="entry name" value="RNase_H-like_dom_plant"/>
</dbReference>
<dbReference type="InterPro" id="IPR052929">
    <property type="entry name" value="RNase_H-like_EbsB-rel"/>
</dbReference>
<dbReference type="GO" id="GO:0003676">
    <property type="term" value="F:nucleic acid binding"/>
    <property type="evidence" value="ECO:0007669"/>
    <property type="project" value="InterPro"/>
</dbReference>
<dbReference type="Pfam" id="PF13456">
    <property type="entry name" value="RVT_3"/>
    <property type="match status" value="1"/>
</dbReference>
<name>A0A7J8NJP3_9ROSI</name>
<dbReference type="SUPFAM" id="SSF53098">
    <property type="entry name" value="Ribonuclease H-like"/>
    <property type="match status" value="1"/>
</dbReference>
<proteinExistence type="predicted"/>
<comment type="caution">
    <text evidence="2">The sequence shown here is derived from an EMBL/GenBank/DDBJ whole genome shotgun (WGS) entry which is preliminary data.</text>
</comment>
<feature type="domain" description="RNase H type-1" evidence="1">
    <location>
        <begin position="129"/>
        <end position="250"/>
    </location>
</feature>
<dbReference type="InterPro" id="IPR002156">
    <property type="entry name" value="RNaseH_domain"/>
</dbReference>
<gene>
    <name evidence="2" type="ORF">Golob_024939</name>
</gene>
<dbReference type="AlphaFoldDB" id="A0A7J8NJP3"/>
<feature type="non-terminal residue" evidence="2">
    <location>
        <position position="1"/>
    </location>
</feature>
<evidence type="ECO:0000313" key="2">
    <source>
        <dbReference type="EMBL" id="MBA0577044.1"/>
    </source>
</evidence>
<evidence type="ECO:0000259" key="1">
    <source>
        <dbReference type="Pfam" id="PF13456"/>
    </source>
</evidence>
<dbReference type="EMBL" id="JABEZX010353011">
    <property type="protein sequence ID" value="MBA0577044.1"/>
    <property type="molecule type" value="Genomic_DNA"/>
</dbReference>
<protein>
    <recommendedName>
        <fullName evidence="1">RNase H type-1 domain-containing protein</fullName>
    </recommendedName>
</protein>
<keyword evidence="3" id="KW-1185">Reference proteome</keyword>
<organism evidence="2 3">
    <name type="scientific">Gossypium lobatum</name>
    <dbReference type="NCBI Taxonomy" id="34289"/>
    <lineage>
        <taxon>Eukaryota</taxon>
        <taxon>Viridiplantae</taxon>
        <taxon>Streptophyta</taxon>
        <taxon>Embryophyta</taxon>
        <taxon>Tracheophyta</taxon>
        <taxon>Spermatophyta</taxon>
        <taxon>Magnoliopsida</taxon>
        <taxon>eudicotyledons</taxon>
        <taxon>Gunneridae</taxon>
        <taxon>Pentapetalae</taxon>
        <taxon>rosids</taxon>
        <taxon>malvids</taxon>
        <taxon>Malvales</taxon>
        <taxon>Malvaceae</taxon>
        <taxon>Malvoideae</taxon>
        <taxon>Gossypium</taxon>
    </lineage>
</organism>
<evidence type="ECO:0000313" key="3">
    <source>
        <dbReference type="Proteomes" id="UP000593572"/>
    </source>
</evidence>
<dbReference type="GO" id="GO:0004523">
    <property type="term" value="F:RNA-DNA hybrid ribonuclease activity"/>
    <property type="evidence" value="ECO:0007669"/>
    <property type="project" value="InterPro"/>
</dbReference>
<dbReference type="Proteomes" id="UP000593572">
    <property type="component" value="Unassembled WGS sequence"/>
</dbReference>
<dbReference type="InterPro" id="IPR012337">
    <property type="entry name" value="RNaseH-like_sf"/>
</dbReference>
<accession>A0A7J8NJP3</accession>
<sequence length="250" mass="28399">DVPIWRGDNTGVYAAKSGYRWLITEEVLRGLGVAVTTCNRDTSWKNWLAKEFENQSIKDCKLRAITYWAIWHNRNKLYHDGVRETATEVLGFIKAYKIKTTVTRERLKNSCDGRNLAWEPPDNDTIKINFDDSFNQIANCSISGIIARNKDGLIMAACTYPWKNISDPVMAEVRACLQAVTLAEEMGFQDVCIEGDVLTIIQKLRAANEDRSCISSLIKEIKERGCGFRRLSFKHIPREANKAAHAMAKH</sequence>
<dbReference type="Gene3D" id="3.30.420.10">
    <property type="entry name" value="Ribonuclease H-like superfamily/Ribonuclease H"/>
    <property type="match status" value="1"/>
</dbReference>
<dbReference type="PANTHER" id="PTHR47074">
    <property type="entry name" value="BNAC02G40300D PROTEIN"/>
    <property type="match status" value="1"/>
</dbReference>
<reference evidence="2 3" key="1">
    <citation type="journal article" date="2019" name="Genome Biol. Evol.">
        <title>Insights into the evolution of the New World diploid cottons (Gossypium, subgenus Houzingenia) based on genome sequencing.</title>
        <authorList>
            <person name="Grover C.E."/>
            <person name="Arick M.A. 2nd"/>
            <person name="Thrash A."/>
            <person name="Conover J.L."/>
            <person name="Sanders W.S."/>
            <person name="Peterson D.G."/>
            <person name="Frelichowski J.E."/>
            <person name="Scheffler J.A."/>
            <person name="Scheffler B.E."/>
            <person name="Wendel J.F."/>
        </authorList>
    </citation>
    <scope>NUCLEOTIDE SEQUENCE [LARGE SCALE GENOMIC DNA]</scope>
    <source>
        <strain evidence="2">157</strain>
        <tissue evidence="2">Leaf</tissue>
    </source>
</reference>
<dbReference type="InterPro" id="IPR036397">
    <property type="entry name" value="RNaseH_sf"/>
</dbReference>